<keyword evidence="7" id="KW-1185">Reference proteome</keyword>
<protein>
    <submittedName>
        <fullName evidence="6">Cytochrome C</fullName>
    </submittedName>
</protein>
<dbReference type="SUPFAM" id="SSF46626">
    <property type="entry name" value="Cytochrome c"/>
    <property type="match status" value="2"/>
</dbReference>
<dbReference type="InterPro" id="IPR051459">
    <property type="entry name" value="Cytochrome_c-type_DH"/>
</dbReference>
<dbReference type="GO" id="GO:0020037">
    <property type="term" value="F:heme binding"/>
    <property type="evidence" value="ECO:0007669"/>
    <property type="project" value="InterPro"/>
</dbReference>
<dbReference type="KEGG" id="fla:SY85_02965"/>
<evidence type="ECO:0000313" key="7">
    <source>
        <dbReference type="Proteomes" id="UP000077177"/>
    </source>
</evidence>
<dbReference type="Proteomes" id="UP000077177">
    <property type="component" value="Chromosome"/>
</dbReference>
<dbReference type="Pfam" id="PF00034">
    <property type="entry name" value="Cytochrom_C"/>
    <property type="match status" value="1"/>
</dbReference>
<keyword evidence="1 4" id="KW-0349">Heme</keyword>
<dbReference type="InterPro" id="IPR036909">
    <property type="entry name" value="Cyt_c-like_dom_sf"/>
</dbReference>
<dbReference type="GO" id="GO:0009055">
    <property type="term" value="F:electron transfer activity"/>
    <property type="evidence" value="ECO:0007669"/>
    <property type="project" value="InterPro"/>
</dbReference>
<dbReference type="Gene3D" id="1.10.760.10">
    <property type="entry name" value="Cytochrome c-like domain"/>
    <property type="match status" value="2"/>
</dbReference>
<evidence type="ECO:0000256" key="2">
    <source>
        <dbReference type="ARBA" id="ARBA00022723"/>
    </source>
</evidence>
<dbReference type="EMBL" id="CP011390">
    <property type="protein sequence ID" value="ANE53282.1"/>
    <property type="molecule type" value="Genomic_DNA"/>
</dbReference>
<proteinExistence type="predicted"/>
<gene>
    <name evidence="6" type="ORF">SY85_02965</name>
</gene>
<sequence length="312" mass="35007">MSNTNEKDLQLHAALLKDSAWEAPSLYTDLVTSGKERAQVIYGEDLIANTAKYLGPKGSIAQISNGMNCQNCHLDAGKRAWGNNFGAVYSTYPKYRERSGSIEDIHKRINDCFVRSLNGQPLDTNTKEMEAMYAYIKWVGKGVAKGVKPYGSALGKLNYLDRAASPDKGKNVYTQLCQRCHGERGEGQLNLDSASFATPPLWGINSYNDGAGLYRLSSFAVFVKYNMPFNIASRKSPALTDEEAWDVAAFVNSQPRPHMDQRADWPDMTKKPIDFPFGPYADPFTQHQHQFGPFKPIEEWKKLIHKELALRN</sequence>
<dbReference type="AlphaFoldDB" id="A0A172U243"/>
<evidence type="ECO:0000256" key="3">
    <source>
        <dbReference type="ARBA" id="ARBA00023004"/>
    </source>
</evidence>
<dbReference type="GO" id="GO:0046872">
    <property type="term" value="F:metal ion binding"/>
    <property type="evidence" value="ECO:0007669"/>
    <property type="project" value="UniProtKB-KW"/>
</dbReference>
<evidence type="ECO:0000259" key="5">
    <source>
        <dbReference type="PROSITE" id="PS51007"/>
    </source>
</evidence>
<reference evidence="6 7" key="2">
    <citation type="journal article" date="2016" name="Int. J. Syst. Evol. Microbiol.">
        <title>Flavisolibacter tropicus sp. nov., isolated from tropical soil.</title>
        <authorList>
            <person name="Lee J.J."/>
            <person name="Kang M.S."/>
            <person name="Kim G.S."/>
            <person name="Lee C.S."/>
            <person name="Lim S."/>
            <person name="Lee J."/>
            <person name="Roh S.H."/>
            <person name="Kang H."/>
            <person name="Ha J.M."/>
            <person name="Bae S."/>
            <person name="Jung H.Y."/>
            <person name="Kim M.K."/>
        </authorList>
    </citation>
    <scope>NUCLEOTIDE SEQUENCE [LARGE SCALE GENOMIC DNA]</scope>
    <source>
        <strain evidence="6 7">LCS9</strain>
    </source>
</reference>
<dbReference type="PANTHER" id="PTHR35008">
    <property type="entry name" value="BLL4482 PROTEIN-RELATED"/>
    <property type="match status" value="1"/>
</dbReference>
<accession>A0A172U243</accession>
<dbReference type="PROSITE" id="PS51007">
    <property type="entry name" value="CYTC"/>
    <property type="match status" value="1"/>
</dbReference>
<dbReference type="PANTHER" id="PTHR35008:SF9">
    <property type="entry name" value="CYTOCHROME C DOMAIN-CONTAINING PROTEIN"/>
    <property type="match status" value="1"/>
</dbReference>
<keyword evidence="2 4" id="KW-0479">Metal-binding</keyword>
<name>A0A172U243_9BACT</name>
<dbReference type="Pfam" id="PF21342">
    <property type="entry name" value="SoxA-TsdA_cyt-c"/>
    <property type="match status" value="1"/>
</dbReference>
<evidence type="ECO:0000256" key="1">
    <source>
        <dbReference type="ARBA" id="ARBA00022617"/>
    </source>
</evidence>
<dbReference type="PATRIC" id="fig|1492898.3.peg.649"/>
<dbReference type="STRING" id="1492898.SY85_02965"/>
<evidence type="ECO:0000313" key="6">
    <source>
        <dbReference type="EMBL" id="ANE53282.1"/>
    </source>
</evidence>
<organism evidence="6 7">
    <name type="scientific">Flavisolibacter tropicus</name>
    <dbReference type="NCBI Taxonomy" id="1492898"/>
    <lineage>
        <taxon>Bacteria</taxon>
        <taxon>Pseudomonadati</taxon>
        <taxon>Bacteroidota</taxon>
        <taxon>Chitinophagia</taxon>
        <taxon>Chitinophagales</taxon>
        <taxon>Chitinophagaceae</taxon>
        <taxon>Flavisolibacter</taxon>
    </lineage>
</organism>
<evidence type="ECO:0000256" key="4">
    <source>
        <dbReference type="PROSITE-ProRule" id="PRU00433"/>
    </source>
</evidence>
<reference evidence="7" key="1">
    <citation type="submission" date="2015-01" db="EMBL/GenBank/DDBJ databases">
        <title>Flavisolibacter sp./LCS9/ whole genome sequencing.</title>
        <authorList>
            <person name="Kim M.K."/>
            <person name="Srinivasan S."/>
            <person name="Lee J.-J."/>
        </authorList>
    </citation>
    <scope>NUCLEOTIDE SEQUENCE [LARGE SCALE GENOMIC DNA]</scope>
    <source>
        <strain evidence="7">LCS9</strain>
    </source>
</reference>
<dbReference type="InterPro" id="IPR009056">
    <property type="entry name" value="Cyt_c-like_dom"/>
</dbReference>
<feature type="domain" description="Cytochrome c" evidence="5">
    <location>
        <begin position="164"/>
        <end position="255"/>
    </location>
</feature>
<keyword evidence="3 4" id="KW-0408">Iron</keyword>